<dbReference type="AlphaFoldDB" id="K0RL30"/>
<gene>
    <name evidence="4" type="ORF">THAOC_25940</name>
</gene>
<evidence type="ECO:0000256" key="2">
    <source>
        <dbReference type="SAM" id="MobiDB-lite"/>
    </source>
</evidence>
<dbReference type="Pfam" id="PF03109">
    <property type="entry name" value="ABC1"/>
    <property type="match status" value="1"/>
</dbReference>
<proteinExistence type="inferred from homology"/>
<evidence type="ECO:0000313" key="4">
    <source>
        <dbReference type="EMBL" id="EJK54433.1"/>
    </source>
</evidence>
<dbReference type="PANTHER" id="PTHR10566:SF118">
    <property type="entry name" value="PROTEIN KINASE DOMAIN-CONTAINING PROTEIN"/>
    <property type="match status" value="1"/>
</dbReference>
<sequence length="947" mass="103022">MRFEIAACGALILSSASGFSPRFKRNTVTSTTSTRLNALVPPPPPPPPPSTLRSVADAISSAVGSIDFPPEVTAALDTLRLSTPDQLSAALDSLVPTLLENTWQLAAVALFASGVAVKSFIDSPDDYSEAPFEPGTDTYDPKAADEFYSQRPLMVAKRLLRLASLTALFNTGVLFDWLVLGKLLKDEEYTALRQNEPRRAKEALILCEQLGPTFIKLGQALSIRTDILPEAYALELRQLQDAVPPFDSDVAREVLRKELGVRSLDQIFDKLSDKPVASASIGQVYRGTLKDGKDVAVKVQRPGILGEIALDLYVLRLLTPIQTKLQNAVNRVETTQDDIDTAIALVDEWGRGFVAETDYRLEASNTVQFEEAMRKRKLDAVCAPSVVEDLVRDKVLVTEWVEGTRLDRDASTDVPRLCGVAINAYLTMLLDTGCLHCDPHPGNLLRTTDGKLCILDWGMTLGVPDDLQYALLEFIAHINTEDYDSIPQDFINLGFSPENVSLERLQSSGITEGLSFAFRQLSQGGGPKKMQERVKAEFQDRYGSGLSDTELRDAARAEMLERMEAQLASEGVDVKGVTNVMEEMSRRNRELFALPPYVLYVARAFSTLEGIGLSVDENYAIVQECYPYLARRLFTDKSPRAKMALRAMLGLGDDDSETLAVYGADDAEPSSGLAAVRAGVNGHDGAEDKVSSLSPKKLLEMTDNFSSYTAATATVDRDGEGRTAAAKEFAKILLDKDGSTLQDILVEEAAKLGDATTRSLLRQALVESAVAQAVASTLRAPKNAVEASEQLSSLLPEGVKKALVDSPADLPDQIDSLLSLGAQDERILTTASELQEVVGSRFENNDMRSALAKNLSDGASIFPSTPEIPEGLQSLLSDEETRDFVLEQIGNVPSLGRKFGAGLLRRAAYRAMASPVLPEETRRQLSDVNNRLADAIAPEPVASETER</sequence>
<dbReference type="OMA" id="AGMDEWA"/>
<dbReference type="PANTHER" id="PTHR10566">
    <property type="entry name" value="CHAPERONE-ACTIVITY OF BC1 COMPLEX CABC1 -RELATED"/>
    <property type="match status" value="1"/>
</dbReference>
<dbReference type="InterPro" id="IPR011009">
    <property type="entry name" value="Kinase-like_dom_sf"/>
</dbReference>
<evidence type="ECO:0000313" key="5">
    <source>
        <dbReference type="Proteomes" id="UP000266841"/>
    </source>
</evidence>
<feature type="region of interest" description="Disordered" evidence="2">
    <location>
        <begin position="31"/>
        <end position="53"/>
    </location>
</feature>
<organism evidence="4 5">
    <name type="scientific">Thalassiosira oceanica</name>
    <name type="common">Marine diatom</name>
    <dbReference type="NCBI Taxonomy" id="159749"/>
    <lineage>
        <taxon>Eukaryota</taxon>
        <taxon>Sar</taxon>
        <taxon>Stramenopiles</taxon>
        <taxon>Ochrophyta</taxon>
        <taxon>Bacillariophyta</taxon>
        <taxon>Coscinodiscophyceae</taxon>
        <taxon>Thalassiosirophycidae</taxon>
        <taxon>Thalassiosirales</taxon>
        <taxon>Thalassiosiraceae</taxon>
        <taxon>Thalassiosira</taxon>
    </lineage>
</organism>
<dbReference type="eggNOG" id="KOG1235">
    <property type="taxonomic scope" value="Eukaryota"/>
</dbReference>
<feature type="domain" description="ABC1 atypical kinase-like" evidence="3">
    <location>
        <begin position="238"/>
        <end position="487"/>
    </location>
</feature>
<protein>
    <recommendedName>
        <fullName evidence="3">ABC1 atypical kinase-like domain-containing protein</fullName>
    </recommendedName>
</protein>
<feature type="compositionally biased region" description="Pro residues" evidence="2">
    <location>
        <begin position="40"/>
        <end position="50"/>
    </location>
</feature>
<dbReference type="EMBL" id="AGNL01035823">
    <property type="protein sequence ID" value="EJK54433.1"/>
    <property type="molecule type" value="Genomic_DNA"/>
</dbReference>
<evidence type="ECO:0000256" key="1">
    <source>
        <dbReference type="ARBA" id="ARBA00009670"/>
    </source>
</evidence>
<name>K0RL30_THAOC</name>
<dbReference type="InterPro" id="IPR004147">
    <property type="entry name" value="ABC1_dom"/>
</dbReference>
<dbReference type="Gene3D" id="1.10.510.10">
    <property type="entry name" value="Transferase(Phosphotransferase) domain 1"/>
    <property type="match status" value="1"/>
</dbReference>
<reference evidence="4 5" key="1">
    <citation type="journal article" date="2012" name="Genome Biol.">
        <title>Genome and low-iron response of an oceanic diatom adapted to chronic iron limitation.</title>
        <authorList>
            <person name="Lommer M."/>
            <person name="Specht M."/>
            <person name="Roy A.S."/>
            <person name="Kraemer L."/>
            <person name="Andreson R."/>
            <person name="Gutowska M.A."/>
            <person name="Wolf J."/>
            <person name="Bergner S.V."/>
            <person name="Schilhabel M.B."/>
            <person name="Klostermeier U.C."/>
            <person name="Beiko R.G."/>
            <person name="Rosenstiel P."/>
            <person name="Hippler M."/>
            <person name="Laroche J."/>
        </authorList>
    </citation>
    <scope>NUCLEOTIDE SEQUENCE [LARGE SCALE GENOMIC DNA]</scope>
    <source>
        <strain evidence="4 5">CCMP1005</strain>
    </source>
</reference>
<evidence type="ECO:0000259" key="3">
    <source>
        <dbReference type="Pfam" id="PF03109"/>
    </source>
</evidence>
<keyword evidence="5" id="KW-1185">Reference proteome</keyword>
<dbReference type="Proteomes" id="UP000266841">
    <property type="component" value="Unassembled WGS sequence"/>
</dbReference>
<dbReference type="CDD" id="cd05121">
    <property type="entry name" value="ABC1_ADCK3-like"/>
    <property type="match status" value="1"/>
</dbReference>
<comment type="similarity">
    <text evidence="1">Belongs to the protein kinase superfamily. ADCK protein kinase family.</text>
</comment>
<comment type="caution">
    <text evidence="4">The sequence shown here is derived from an EMBL/GenBank/DDBJ whole genome shotgun (WGS) entry which is preliminary data.</text>
</comment>
<dbReference type="InterPro" id="IPR050154">
    <property type="entry name" value="UbiB_kinase"/>
</dbReference>
<dbReference type="OrthoDB" id="427480at2759"/>
<accession>K0RL30</accession>
<dbReference type="SUPFAM" id="SSF56112">
    <property type="entry name" value="Protein kinase-like (PK-like)"/>
    <property type="match status" value="1"/>
</dbReference>